<feature type="binding site" evidence="4">
    <location>
        <position position="73"/>
    </location>
    <ligand>
        <name>Zn(2+)</name>
        <dbReference type="ChEBI" id="CHEBI:29105"/>
    </ligand>
</feature>
<dbReference type="InterPro" id="IPR000688">
    <property type="entry name" value="HypA/HybF"/>
</dbReference>
<reference evidence="5" key="1">
    <citation type="submission" date="2009-06" db="EMBL/GenBank/DDBJ databases">
        <authorList>
            <consortium name="US DOE Joint Genome Institute (JGI-PGF)"/>
            <person name="Lucas S."/>
            <person name="Copeland A."/>
            <person name="Lapidus A."/>
            <person name="Glavina del Rio T."/>
            <person name="Dalin E."/>
            <person name="Tice H."/>
            <person name="Bruce D."/>
            <person name="Goodwin L."/>
            <person name="Pitluck S."/>
            <person name="Kyrpides N."/>
            <person name="Mavromatis K."/>
            <person name="Ivanova N."/>
            <person name="Saunders E."/>
            <person name="Brettin T."/>
            <person name="Detter J.C."/>
            <person name="Han C."/>
            <person name="Larimer F."/>
            <person name="Land M."/>
            <person name="Hauser L."/>
            <person name="Markowitz V."/>
            <person name="Cheng J.-F."/>
            <person name="Hugenholtz P."/>
            <person name="Woyke T."/>
            <person name="Wu D."/>
            <person name="Gronow S."/>
            <person name="Klenk H.-P."/>
            <person name="Eisen J.A."/>
        </authorList>
    </citation>
    <scope>NUCLEOTIDE SEQUENCE</scope>
    <source>
        <strain evidence="5">Eklund 17B</strain>
    </source>
</reference>
<evidence type="ECO:0000256" key="4">
    <source>
        <dbReference type="HAMAP-Rule" id="MF_00213"/>
    </source>
</evidence>
<dbReference type="GO" id="GO:0051604">
    <property type="term" value="P:protein maturation"/>
    <property type="evidence" value="ECO:0007669"/>
    <property type="project" value="InterPro"/>
</dbReference>
<evidence type="ECO:0000256" key="2">
    <source>
        <dbReference type="ARBA" id="ARBA00022723"/>
    </source>
</evidence>
<dbReference type="Pfam" id="PF01155">
    <property type="entry name" value="HypA"/>
    <property type="match status" value="1"/>
</dbReference>
<dbReference type="HOGENOM" id="CLU_126929_4_1_9"/>
<comment type="similarity">
    <text evidence="4">Belongs to the HypA/HybF family.</text>
</comment>
<protein>
    <recommendedName>
        <fullName evidence="4">Hydrogenase maturation factor HypA</fullName>
    </recommendedName>
</protein>
<feature type="binding site" evidence="4">
    <location>
        <position position="76"/>
    </location>
    <ligand>
        <name>Zn(2+)</name>
        <dbReference type="ChEBI" id="CHEBI:29105"/>
    </ligand>
</feature>
<dbReference type="EMBL" id="CP001056">
    <property type="protein sequence ID" value="ACD22117.1"/>
    <property type="molecule type" value="Genomic_DNA"/>
</dbReference>
<evidence type="ECO:0000256" key="1">
    <source>
        <dbReference type="ARBA" id="ARBA00022596"/>
    </source>
</evidence>
<dbReference type="GO" id="GO:0016151">
    <property type="term" value="F:nickel cation binding"/>
    <property type="evidence" value="ECO:0007669"/>
    <property type="project" value="UniProtKB-UniRule"/>
</dbReference>
<dbReference type="KEGG" id="cbk:CLL_A2005"/>
<keyword evidence="3 4" id="KW-0862">Zinc</keyword>
<feature type="binding site" evidence="4">
    <location>
        <position position="2"/>
    </location>
    <ligand>
        <name>Ni(2+)</name>
        <dbReference type="ChEBI" id="CHEBI:49786"/>
    </ligand>
</feature>
<reference evidence="5" key="2">
    <citation type="submission" date="2009-08" db="EMBL/GenBank/DDBJ databases">
        <authorList>
            <person name="Shrivastava S."/>
            <person name="Brinkac L.M."/>
            <person name="Dodson R.J."/>
            <person name="Harkins D.M."/>
            <person name="Durkin A.S."/>
            <person name="Sutton G."/>
        </authorList>
    </citation>
    <scope>NUCLEOTIDE SEQUENCE</scope>
    <source>
        <strain evidence="5">Eklund 17B</strain>
    </source>
</reference>
<dbReference type="PANTHER" id="PTHR34535">
    <property type="entry name" value="HYDROGENASE MATURATION FACTOR HYPA"/>
    <property type="match status" value="1"/>
</dbReference>
<name>B2TM81_CLOBB</name>
<organism evidence="5">
    <name type="scientific">Clostridium botulinum (strain Eklund 17B / Type B)</name>
    <dbReference type="NCBI Taxonomy" id="935198"/>
    <lineage>
        <taxon>Bacteria</taxon>
        <taxon>Bacillati</taxon>
        <taxon>Bacillota</taxon>
        <taxon>Clostridia</taxon>
        <taxon>Eubacteriales</taxon>
        <taxon>Clostridiaceae</taxon>
        <taxon>Clostridium</taxon>
    </lineage>
</organism>
<sequence length="113" mass="12855">MHEVSIVEEIINTVEEICNLNNISNVSKIILSVGEFVYLDKKSVDFIFGLLKKDTLCKNAILEIKESKAMAYCEKCRENFKISFTEKNCPTCKTYSSNIVSGYETILEQIEGE</sequence>
<dbReference type="AlphaFoldDB" id="B2TM81"/>
<dbReference type="PIRSF" id="PIRSF004761">
    <property type="entry name" value="Hydrgn_mat_HypA"/>
    <property type="match status" value="1"/>
</dbReference>
<keyword evidence="1 4" id="KW-0533">Nickel</keyword>
<comment type="function">
    <text evidence="4">Involved in the maturation of [NiFe] hydrogenases. Required for nickel insertion into the metal center of the hydrogenase.</text>
</comment>
<gene>
    <name evidence="4" type="primary">hypA</name>
    <name evidence="5" type="ordered locus">CLL_A2005</name>
</gene>
<evidence type="ECO:0000256" key="3">
    <source>
        <dbReference type="ARBA" id="ARBA00022833"/>
    </source>
</evidence>
<dbReference type="NCBIfam" id="TIGR00100">
    <property type="entry name" value="hypA"/>
    <property type="match status" value="1"/>
</dbReference>
<accession>B2TM81</accession>
<dbReference type="PATRIC" id="fig|935198.13.peg.1958"/>
<feature type="binding site" evidence="4">
    <location>
        <position position="89"/>
    </location>
    <ligand>
        <name>Zn(2+)</name>
        <dbReference type="ChEBI" id="CHEBI:29105"/>
    </ligand>
</feature>
<dbReference type="GO" id="GO:0008270">
    <property type="term" value="F:zinc ion binding"/>
    <property type="evidence" value="ECO:0007669"/>
    <property type="project" value="UniProtKB-UniRule"/>
</dbReference>
<dbReference type="Gene3D" id="3.30.2320.80">
    <property type="match status" value="1"/>
</dbReference>
<accession>U4PGJ5</accession>
<proteinExistence type="inferred from homology"/>
<keyword evidence="2 4" id="KW-0479">Metal-binding</keyword>
<feature type="binding site" evidence="4">
    <location>
        <position position="92"/>
    </location>
    <ligand>
        <name>Zn(2+)</name>
        <dbReference type="ChEBI" id="CHEBI:29105"/>
    </ligand>
</feature>
<dbReference type="HAMAP" id="MF_00213">
    <property type="entry name" value="HypA_HybF"/>
    <property type="match status" value="1"/>
</dbReference>
<evidence type="ECO:0000313" key="5">
    <source>
        <dbReference type="EMBL" id="ACD22117.1"/>
    </source>
</evidence>
<dbReference type="PANTHER" id="PTHR34535:SF3">
    <property type="entry name" value="HYDROGENASE MATURATION FACTOR HYPA"/>
    <property type="match status" value="1"/>
</dbReference>